<dbReference type="InterPro" id="IPR034085">
    <property type="entry name" value="TOG"/>
</dbReference>
<dbReference type="PANTHER" id="PTHR12609">
    <property type="entry name" value="MICROTUBULE ASSOCIATED PROTEIN XMAP215"/>
    <property type="match status" value="1"/>
</dbReference>
<dbReference type="Proteomes" id="UP001529510">
    <property type="component" value="Unassembled WGS sequence"/>
</dbReference>
<organism evidence="5 6">
    <name type="scientific">Cirrhinus mrigala</name>
    <name type="common">Mrigala</name>
    <dbReference type="NCBI Taxonomy" id="683832"/>
    <lineage>
        <taxon>Eukaryota</taxon>
        <taxon>Metazoa</taxon>
        <taxon>Chordata</taxon>
        <taxon>Craniata</taxon>
        <taxon>Vertebrata</taxon>
        <taxon>Euteleostomi</taxon>
        <taxon>Actinopterygii</taxon>
        <taxon>Neopterygii</taxon>
        <taxon>Teleostei</taxon>
        <taxon>Ostariophysi</taxon>
        <taxon>Cypriniformes</taxon>
        <taxon>Cyprinidae</taxon>
        <taxon>Labeoninae</taxon>
        <taxon>Labeonini</taxon>
        <taxon>Cirrhinus</taxon>
    </lineage>
</organism>
<name>A0ABD0N3B1_CIRMR</name>
<comment type="caution">
    <text evidence="5">The sequence shown here is derived from an EMBL/GenBank/DDBJ whole genome shotgun (WGS) entry which is preliminary data.</text>
</comment>
<feature type="domain" description="TOG" evidence="4">
    <location>
        <begin position="2"/>
        <end position="175"/>
    </location>
</feature>
<sequence>AECEAVIGCLDLILKWFTLRFFDTNTSVLMKALEFLKLLFTMLSRKNYQLSDYEASSFIPYLILKVGESKDVVRKDVRAILTMLCKVYAASKVFPFLMEGTKSKNSKQRSECLEELGCLVENFGMNVCQPTPAKALKEIAVHIGDRDTTVRNAALNTVVAAYNACGDQVFKLIGN</sequence>
<keyword evidence="2" id="KW-0963">Cytoplasm</keyword>
<keyword evidence="3" id="KW-0206">Cytoskeleton</keyword>
<comment type="subcellular location">
    <subcellularLocation>
        <location evidence="1">Cytoplasm</location>
        <location evidence="1">Cytoskeleton</location>
    </subcellularLocation>
</comment>
<feature type="non-terminal residue" evidence="5">
    <location>
        <position position="1"/>
    </location>
</feature>
<feature type="non-terminal residue" evidence="5">
    <location>
        <position position="175"/>
    </location>
</feature>
<proteinExistence type="predicted"/>
<evidence type="ECO:0000256" key="2">
    <source>
        <dbReference type="ARBA" id="ARBA00022490"/>
    </source>
</evidence>
<reference evidence="5 6" key="1">
    <citation type="submission" date="2024-05" db="EMBL/GenBank/DDBJ databases">
        <title>Genome sequencing and assembly of Indian major carp, Cirrhinus mrigala (Hamilton, 1822).</title>
        <authorList>
            <person name="Mohindra V."/>
            <person name="Chowdhury L.M."/>
            <person name="Lal K."/>
            <person name="Jena J.K."/>
        </authorList>
    </citation>
    <scope>NUCLEOTIDE SEQUENCE [LARGE SCALE GENOMIC DNA]</scope>
    <source>
        <strain evidence="5">CM1030</strain>
        <tissue evidence="5">Blood</tissue>
    </source>
</reference>
<dbReference type="GO" id="GO:0005856">
    <property type="term" value="C:cytoskeleton"/>
    <property type="evidence" value="ECO:0007669"/>
    <property type="project" value="UniProtKB-SubCell"/>
</dbReference>
<dbReference type="InterPro" id="IPR011989">
    <property type="entry name" value="ARM-like"/>
</dbReference>
<protein>
    <recommendedName>
        <fullName evidence="4">TOG domain-containing protein</fullName>
    </recommendedName>
</protein>
<keyword evidence="6" id="KW-1185">Reference proteome</keyword>
<dbReference type="InterPro" id="IPR016024">
    <property type="entry name" value="ARM-type_fold"/>
</dbReference>
<dbReference type="SMART" id="SM01349">
    <property type="entry name" value="TOG"/>
    <property type="match status" value="1"/>
</dbReference>
<dbReference type="SUPFAM" id="SSF48371">
    <property type="entry name" value="ARM repeat"/>
    <property type="match status" value="1"/>
</dbReference>
<dbReference type="AlphaFoldDB" id="A0ABD0N3B1"/>
<accession>A0ABD0N3B1</accession>
<evidence type="ECO:0000256" key="1">
    <source>
        <dbReference type="ARBA" id="ARBA00004245"/>
    </source>
</evidence>
<gene>
    <name evidence="5" type="ORF">M9458_049974</name>
</gene>
<dbReference type="InterPro" id="IPR048491">
    <property type="entry name" value="XMAP215_CLASP_TOG"/>
</dbReference>
<dbReference type="InterPro" id="IPR045110">
    <property type="entry name" value="XMAP215"/>
</dbReference>
<dbReference type="Pfam" id="PF21041">
    <property type="entry name" value="XMAP215_CLASP_TOG"/>
    <property type="match status" value="1"/>
</dbReference>
<dbReference type="EMBL" id="JAMKFB020000025">
    <property type="protein sequence ID" value="KAL0155711.1"/>
    <property type="molecule type" value="Genomic_DNA"/>
</dbReference>
<evidence type="ECO:0000256" key="3">
    <source>
        <dbReference type="ARBA" id="ARBA00023212"/>
    </source>
</evidence>
<dbReference type="FunFam" id="1.25.10.10:FF:000050">
    <property type="entry name" value="Cytoskeleton-associated protein 5 isoform X1"/>
    <property type="match status" value="1"/>
</dbReference>
<evidence type="ECO:0000313" key="6">
    <source>
        <dbReference type="Proteomes" id="UP001529510"/>
    </source>
</evidence>
<evidence type="ECO:0000259" key="4">
    <source>
        <dbReference type="SMART" id="SM01349"/>
    </source>
</evidence>
<dbReference type="Gene3D" id="1.25.10.10">
    <property type="entry name" value="Leucine-rich Repeat Variant"/>
    <property type="match status" value="1"/>
</dbReference>
<evidence type="ECO:0000313" key="5">
    <source>
        <dbReference type="EMBL" id="KAL0155711.1"/>
    </source>
</evidence>